<name>A0AAE9IKP8_CAEBR</name>
<gene>
    <name evidence="1" type="ORF">L3Y34_005676</name>
</gene>
<dbReference type="SUPFAM" id="SSF52047">
    <property type="entry name" value="RNI-like"/>
    <property type="match status" value="1"/>
</dbReference>
<accession>A0AAE9IKP8</accession>
<dbReference type="Proteomes" id="UP000827892">
    <property type="component" value="Chromosome IV"/>
</dbReference>
<dbReference type="PANTHER" id="PTHR12904">
    <property type="match status" value="1"/>
</dbReference>
<dbReference type="PANTHER" id="PTHR12904:SF28">
    <property type="entry name" value="ATP SYNTHASE SUBUNIT ALPHA-RELATED"/>
    <property type="match status" value="1"/>
</dbReference>
<dbReference type="InterPro" id="IPR032675">
    <property type="entry name" value="LRR_dom_sf"/>
</dbReference>
<evidence type="ECO:0000313" key="2">
    <source>
        <dbReference type="Proteomes" id="UP000827892"/>
    </source>
</evidence>
<organism evidence="1 2">
    <name type="scientific">Caenorhabditis briggsae</name>
    <dbReference type="NCBI Taxonomy" id="6238"/>
    <lineage>
        <taxon>Eukaryota</taxon>
        <taxon>Metazoa</taxon>
        <taxon>Ecdysozoa</taxon>
        <taxon>Nematoda</taxon>
        <taxon>Chromadorea</taxon>
        <taxon>Rhabditida</taxon>
        <taxon>Rhabditina</taxon>
        <taxon>Rhabditomorpha</taxon>
        <taxon>Rhabditoidea</taxon>
        <taxon>Rhabditidae</taxon>
        <taxon>Peloderinae</taxon>
        <taxon>Caenorhabditis</taxon>
    </lineage>
</organism>
<dbReference type="AlphaFoldDB" id="A0AAE9IKP8"/>
<proteinExistence type="predicted"/>
<sequence length="710" mass="83024">MDESLQNIALQYVAKYMKNGTYKGSEFKIHDTKMSQTIFKTMCRTEGFTEISAAESIEKLKITEFQLPMGFTEEQREAIYGQNLITLELRNLEAVPIFHDHYVQEDDGIQKTHVDIYHVLTRLLNPESRRTLRYLSIQQGDLEFTPNWTRYIHILLPNLDSLVLDKVSLNSGEFERLCDRLQNLTKLELHDDPIADYASISKLKNLEILLLPDTEFQDKEDLQGIFELKKLRVLDIGRIVSTVHYSNNFKFYMECEQCLPELRFLGCMQNDMNLEELEKLIDTHPKLEIVCLLETPLEKIPAGSVYIPENRSIKLQTFETIETCMEVVSFSMKTDRIALRPLVTALEHMTEFVKTDMENLNHVDWEHVFQFVSDIYLKHNCTEKGLLACLLFMLEYIKAPKQTVVKCSLTIPATVYPFDENNEYCLGYRLELVRYQLQNEVEFLCHSHLDNLCKQAAECLLQCIDPRKSLFQECLKFLGNNIDRLTPEQARSIAEKDQYRLLMYLSVCLNCIPPHEFTVELYQPLASVIFKLLKYSKTDFTVPQLHFASDRFIRFAIRKTRDYNGIVDIEMWILVIFKGLLDFVSLNTLYVFVEKDIFKRLLHYMNISVKSLQESMVSFLISLNMMILIRSRGQSPKPNHFEFHRDFLNDAMEKISKFPKLPNTDGDFFVMNIIRGSGRCRNWATDLMSIYERVNGPEGEAINPKKFRVH</sequence>
<dbReference type="Gene3D" id="3.80.10.10">
    <property type="entry name" value="Ribonuclease Inhibitor"/>
    <property type="match status" value="1"/>
</dbReference>
<protein>
    <submittedName>
        <fullName evidence="1">Uncharacterized protein</fullName>
    </submittedName>
</protein>
<evidence type="ECO:0000313" key="1">
    <source>
        <dbReference type="EMBL" id="ULT98001.1"/>
    </source>
</evidence>
<reference evidence="1 2" key="1">
    <citation type="submission" date="2022-05" db="EMBL/GenBank/DDBJ databases">
        <title>Chromosome-level reference genomes for two strains of Caenorhabditis briggsae: an improved platform for comparative genomics.</title>
        <authorList>
            <person name="Stevens L."/>
            <person name="Andersen E.C."/>
        </authorList>
    </citation>
    <scope>NUCLEOTIDE SEQUENCE [LARGE SCALE GENOMIC DNA]</scope>
    <source>
        <strain evidence="1">QX1410_ONT</strain>
        <tissue evidence="1">Whole-organism</tissue>
    </source>
</reference>
<dbReference type="EMBL" id="CP090894">
    <property type="protein sequence ID" value="ULT98001.1"/>
    <property type="molecule type" value="Genomic_DNA"/>
</dbReference>
<dbReference type="InterPro" id="IPR051341">
    <property type="entry name" value="Zyg-11_UBL_adapter"/>
</dbReference>